<keyword evidence="2" id="KW-1133">Transmembrane helix</keyword>
<dbReference type="OrthoDB" id="2757396at2759"/>
<feature type="region of interest" description="Disordered" evidence="1">
    <location>
        <begin position="234"/>
        <end position="269"/>
    </location>
</feature>
<proteinExistence type="predicted"/>
<keyword evidence="4" id="KW-1185">Reference proteome</keyword>
<evidence type="ECO:0000256" key="2">
    <source>
        <dbReference type="SAM" id="Phobius"/>
    </source>
</evidence>
<accession>A0A5C2RWK9</accession>
<feature type="compositionally biased region" description="Pro residues" evidence="1">
    <location>
        <begin position="203"/>
        <end position="212"/>
    </location>
</feature>
<feature type="compositionally biased region" description="Polar residues" evidence="1">
    <location>
        <begin position="140"/>
        <end position="149"/>
    </location>
</feature>
<feature type="region of interest" description="Disordered" evidence="1">
    <location>
        <begin position="13"/>
        <end position="95"/>
    </location>
</feature>
<protein>
    <submittedName>
        <fullName evidence="3">Uncharacterized protein</fullName>
    </submittedName>
</protein>
<evidence type="ECO:0000313" key="4">
    <source>
        <dbReference type="Proteomes" id="UP000313359"/>
    </source>
</evidence>
<reference evidence="3" key="1">
    <citation type="journal article" date="2018" name="Genome Biol. Evol.">
        <title>Genomics and development of Lentinus tigrinus, a white-rot wood-decaying mushroom with dimorphic fruiting bodies.</title>
        <authorList>
            <person name="Wu B."/>
            <person name="Xu Z."/>
            <person name="Knudson A."/>
            <person name="Carlson A."/>
            <person name="Chen N."/>
            <person name="Kovaka S."/>
            <person name="LaButti K."/>
            <person name="Lipzen A."/>
            <person name="Pennachio C."/>
            <person name="Riley R."/>
            <person name="Schakwitz W."/>
            <person name="Umezawa K."/>
            <person name="Ohm R.A."/>
            <person name="Grigoriev I.V."/>
            <person name="Nagy L.G."/>
            <person name="Gibbons J."/>
            <person name="Hibbett D."/>
        </authorList>
    </citation>
    <scope>NUCLEOTIDE SEQUENCE [LARGE SCALE GENOMIC DNA]</scope>
    <source>
        <strain evidence="3">ALCF2SS1-6</strain>
    </source>
</reference>
<name>A0A5C2RWK9_9APHY</name>
<dbReference type="AlphaFoldDB" id="A0A5C2RWK9"/>
<evidence type="ECO:0000256" key="1">
    <source>
        <dbReference type="SAM" id="MobiDB-lite"/>
    </source>
</evidence>
<feature type="transmembrane region" description="Helical" evidence="2">
    <location>
        <begin position="367"/>
        <end position="394"/>
    </location>
</feature>
<feature type="region of interest" description="Disordered" evidence="1">
    <location>
        <begin position="185"/>
        <end position="220"/>
    </location>
</feature>
<keyword evidence="2" id="KW-0812">Transmembrane</keyword>
<dbReference type="EMBL" id="ML122301">
    <property type="protein sequence ID" value="RPD54806.1"/>
    <property type="molecule type" value="Genomic_DNA"/>
</dbReference>
<keyword evidence="2" id="KW-0472">Membrane</keyword>
<evidence type="ECO:0000313" key="3">
    <source>
        <dbReference type="EMBL" id="RPD54806.1"/>
    </source>
</evidence>
<gene>
    <name evidence="3" type="ORF">L227DRAFT_337881</name>
</gene>
<organism evidence="3 4">
    <name type="scientific">Lentinus tigrinus ALCF2SS1-6</name>
    <dbReference type="NCBI Taxonomy" id="1328759"/>
    <lineage>
        <taxon>Eukaryota</taxon>
        <taxon>Fungi</taxon>
        <taxon>Dikarya</taxon>
        <taxon>Basidiomycota</taxon>
        <taxon>Agaricomycotina</taxon>
        <taxon>Agaricomycetes</taxon>
        <taxon>Polyporales</taxon>
        <taxon>Polyporaceae</taxon>
        <taxon>Lentinus</taxon>
    </lineage>
</organism>
<sequence length="438" mass="46527">MSLLQDWAVRVAEEAEGSTRQVQPSLAPSVGQKDTAERSEVSSKSCLGLEGDTFPPSYDDGASPTRRPVSLHVERNESATRTGTRPSNADEKNASGLSTLDLHMRARPLLWSIDDVARDSVVLTDAVHESQHHIARRRSNAPSPASVTASGPVGEKLPPWRRPSITRSAFPSVQGYAAPAAYVEVDPNNTTHPGHAFSDSPPAYAPPPPPPSRFCQETSPQMCPIPGAYPPSPVRECRPPSYPPSPTRPHYYQRGLDSRYSPPPPPAYSSAVPHHHASCRCSTGTGVPQYDVACGGLGFTVQPPSTSSISYQSPCSHLSYTHGVNHAPPPLVTTSHSHMHNPVPGAVPLPLHITIALQSGCPARKPYTAFVVPLTLTLLLLIPLSVVIASMLSSGAGHGHGGRSSSSSSSVHASLIWRVVSSLLSYVFRALGDGDGKL</sequence>
<dbReference type="Proteomes" id="UP000313359">
    <property type="component" value="Unassembled WGS sequence"/>
</dbReference>
<feature type="region of interest" description="Disordered" evidence="1">
    <location>
        <begin position="133"/>
        <end position="161"/>
    </location>
</feature>